<feature type="transmembrane region" description="Helical" evidence="10">
    <location>
        <begin position="232"/>
        <end position="251"/>
    </location>
</feature>
<feature type="transmembrane region" description="Helical" evidence="10">
    <location>
        <begin position="394"/>
        <end position="411"/>
    </location>
</feature>
<name>A0ABP9EZI4_9ACTN</name>
<evidence type="ECO:0000256" key="2">
    <source>
        <dbReference type="ARBA" id="ARBA00004922"/>
    </source>
</evidence>
<comment type="pathway">
    <text evidence="2 10">Protein modification; protein glycosylation.</text>
</comment>
<evidence type="ECO:0000256" key="5">
    <source>
        <dbReference type="ARBA" id="ARBA00022679"/>
    </source>
</evidence>
<proteinExistence type="inferred from homology"/>
<feature type="transmembrane region" description="Helical" evidence="10">
    <location>
        <begin position="441"/>
        <end position="465"/>
    </location>
</feature>
<dbReference type="EC" id="2.4.1.-" evidence="10"/>
<dbReference type="Proteomes" id="UP001501521">
    <property type="component" value="Unassembled WGS sequence"/>
</dbReference>
<evidence type="ECO:0000313" key="13">
    <source>
        <dbReference type="EMBL" id="GAA4889285.1"/>
    </source>
</evidence>
<feature type="transmembrane region" description="Helical" evidence="10">
    <location>
        <begin position="16"/>
        <end position="36"/>
    </location>
</feature>
<feature type="transmembrane region" description="Helical" evidence="10">
    <location>
        <begin position="140"/>
        <end position="158"/>
    </location>
</feature>
<comment type="similarity">
    <text evidence="3 10">Belongs to the glycosyltransferase 39 family.</text>
</comment>
<gene>
    <name evidence="13" type="ORF">GCM10025789_02090</name>
</gene>
<evidence type="ECO:0000256" key="7">
    <source>
        <dbReference type="ARBA" id="ARBA00022989"/>
    </source>
</evidence>
<evidence type="ECO:0000259" key="11">
    <source>
        <dbReference type="Pfam" id="PF02366"/>
    </source>
</evidence>
<keyword evidence="10" id="KW-1003">Cell membrane</keyword>
<dbReference type="Pfam" id="PF02366">
    <property type="entry name" value="PMT"/>
    <property type="match status" value="1"/>
</dbReference>
<evidence type="ECO:0000313" key="14">
    <source>
        <dbReference type="Proteomes" id="UP001501521"/>
    </source>
</evidence>
<keyword evidence="4 10" id="KW-0328">Glycosyltransferase</keyword>
<reference evidence="14" key="1">
    <citation type="journal article" date="2019" name="Int. J. Syst. Evol. Microbiol.">
        <title>The Global Catalogue of Microorganisms (GCM) 10K type strain sequencing project: providing services to taxonomists for standard genome sequencing and annotation.</title>
        <authorList>
            <consortium name="The Broad Institute Genomics Platform"/>
            <consortium name="The Broad Institute Genome Sequencing Center for Infectious Disease"/>
            <person name="Wu L."/>
            <person name="Ma J."/>
        </authorList>
    </citation>
    <scope>NUCLEOTIDE SEQUENCE [LARGE SCALE GENOMIC DNA]</scope>
    <source>
        <strain evidence="14">JCM 19125</strain>
    </source>
</reference>
<keyword evidence="8 10" id="KW-0472">Membrane</keyword>
<sequence>MQTTLRALDDGRLRDWTLGWIVTISITLMAFALRFYNIGFPHKVLFDETYYAKDAWAILQSGYERNWTDEANDLLLKGDLSGMEDTAAFVVHPPLGKLLIGAGEAMFGMNPFGWRFMALIFGTLLVFFTIRLARRLSRSTLVGAVAGLLLTFDGLAFVMSRIALLDIFQATLAVAAVAALVADRDWFRHRLANHLRRHDLVDLGGRFGPLLLFRPWRLTAGILFGLSCAVKWNTIYLLAVFGIVAVIWDLGARQLAGARYRKWLSLVIDAPAAFVQLVVVAVPAYLVTWWGWLSTTGGYTRDWGEHNPDHPLVKFFGKALASLMWYHKQAYEFHTSEKMMTETDHPYESHPASWILMLRPIGIEAENDIQPGTQGCEAVGDTCMRIISGMGTPFLWWAAALALLLGLYWWIIKRDWRFAVPVLALAAVWLPWFQYADRPIFFFYAIMMIPFSTVALAMAIGKIIGPADHPQRMLRSVVAGFIVALVIANFVYLYPILTADLISRSSWWARMWLGNTWV</sequence>
<comment type="function">
    <text evidence="10">Protein O-mannosyltransferase that catalyzes the transfer of a single mannose residue from a polyprenol phospho-mannosyl lipidic donor to the hydroxyl group of selected serine and threonine residues in acceptor proteins.</text>
</comment>
<accession>A0ABP9EZI4</accession>
<evidence type="ECO:0000256" key="10">
    <source>
        <dbReference type="RuleBase" id="RU367007"/>
    </source>
</evidence>
<dbReference type="InterPro" id="IPR003342">
    <property type="entry name" value="ArnT-like_N"/>
</dbReference>
<comment type="subcellular location">
    <subcellularLocation>
        <location evidence="10">Cell membrane</location>
    </subcellularLocation>
    <subcellularLocation>
        <location evidence="1">Endomembrane system</location>
        <topology evidence="1">Multi-pass membrane protein</topology>
    </subcellularLocation>
</comment>
<feature type="transmembrane region" description="Helical" evidence="10">
    <location>
        <begin position="418"/>
        <end position="435"/>
    </location>
</feature>
<evidence type="ECO:0000256" key="8">
    <source>
        <dbReference type="ARBA" id="ARBA00023136"/>
    </source>
</evidence>
<feature type="domain" description="ArnT-like N-terminal" evidence="11">
    <location>
        <begin position="25"/>
        <end position="181"/>
    </location>
</feature>
<dbReference type="EMBL" id="BAABLV010000005">
    <property type="protein sequence ID" value="GAA4889285.1"/>
    <property type="molecule type" value="Genomic_DNA"/>
</dbReference>
<protein>
    <recommendedName>
        <fullName evidence="9 10">Polyprenol-phosphate-mannose--protein mannosyltransferase</fullName>
        <ecNumber evidence="10">2.4.1.-</ecNumber>
    </recommendedName>
</protein>
<organism evidence="13 14">
    <name type="scientific">Tessaracoccus lubricantis</name>
    <dbReference type="NCBI Taxonomy" id="545543"/>
    <lineage>
        <taxon>Bacteria</taxon>
        <taxon>Bacillati</taxon>
        <taxon>Actinomycetota</taxon>
        <taxon>Actinomycetes</taxon>
        <taxon>Propionibacteriales</taxon>
        <taxon>Propionibacteriaceae</taxon>
        <taxon>Tessaracoccus</taxon>
    </lineage>
</organism>
<dbReference type="InterPro" id="IPR027005">
    <property type="entry name" value="PMT-like"/>
</dbReference>
<dbReference type="PANTHER" id="PTHR10050">
    <property type="entry name" value="DOLICHYL-PHOSPHATE-MANNOSE--PROTEIN MANNOSYLTRANSFERASE"/>
    <property type="match status" value="1"/>
</dbReference>
<dbReference type="PANTHER" id="PTHR10050:SF46">
    <property type="entry name" value="PROTEIN O-MANNOSYL-TRANSFERASE 2"/>
    <property type="match status" value="1"/>
</dbReference>
<keyword evidence="7 10" id="KW-1133">Transmembrane helix</keyword>
<feature type="transmembrane region" description="Helical" evidence="10">
    <location>
        <begin position="263"/>
        <end position="286"/>
    </location>
</feature>
<evidence type="ECO:0000256" key="9">
    <source>
        <dbReference type="ARBA" id="ARBA00093617"/>
    </source>
</evidence>
<dbReference type="Pfam" id="PF16192">
    <property type="entry name" value="PMT_4TMC"/>
    <property type="match status" value="1"/>
</dbReference>
<feature type="transmembrane region" description="Helical" evidence="10">
    <location>
        <begin position="477"/>
        <end position="497"/>
    </location>
</feature>
<keyword evidence="6 10" id="KW-0812">Transmembrane</keyword>
<dbReference type="InterPro" id="IPR032421">
    <property type="entry name" value="PMT_4TMC"/>
</dbReference>
<evidence type="ECO:0000256" key="6">
    <source>
        <dbReference type="ARBA" id="ARBA00022692"/>
    </source>
</evidence>
<feature type="domain" description="Protein O-mannosyl-transferase C-terminal four TM" evidence="12">
    <location>
        <begin position="334"/>
        <end position="515"/>
    </location>
</feature>
<comment type="caution">
    <text evidence="13">The sequence shown here is derived from an EMBL/GenBank/DDBJ whole genome shotgun (WGS) entry which is preliminary data.</text>
</comment>
<keyword evidence="5 10" id="KW-0808">Transferase</keyword>
<evidence type="ECO:0000259" key="12">
    <source>
        <dbReference type="Pfam" id="PF16192"/>
    </source>
</evidence>
<keyword evidence="14" id="KW-1185">Reference proteome</keyword>
<evidence type="ECO:0000256" key="3">
    <source>
        <dbReference type="ARBA" id="ARBA00007222"/>
    </source>
</evidence>
<feature type="transmembrane region" description="Helical" evidence="10">
    <location>
        <begin position="164"/>
        <end position="182"/>
    </location>
</feature>
<evidence type="ECO:0000256" key="4">
    <source>
        <dbReference type="ARBA" id="ARBA00022676"/>
    </source>
</evidence>
<feature type="transmembrane region" description="Helical" evidence="10">
    <location>
        <begin position="112"/>
        <end position="133"/>
    </location>
</feature>
<evidence type="ECO:0000256" key="1">
    <source>
        <dbReference type="ARBA" id="ARBA00004127"/>
    </source>
</evidence>